<evidence type="ECO:0000313" key="3">
    <source>
        <dbReference type="Proteomes" id="UP000186795"/>
    </source>
</evidence>
<dbReference type="EMBL" id="FTOD01000004">
    <property type="protein sequence ID" value="SIS74418.1"/>
    <property type="molecule type" value="Genomic_DNA"/>
</dbReference>
<keyword evidence="3" id="KW-1185">Reference proteome</keyword>
<organism evidence="2 3">
    <name type="scientific">Kroppenstedtia eburnea</name>
    <dbReference type="NCBI Taxonomy" id="714067"/>
    <lineage>
        <taxon>Bacteria</taxon>
        <taxon>Bacillati</taxon>
        <taxon>Bacillota</taxon>
        <taxon>Bacilli</taxon>
        <taxon>Bacillales</taxon>
        <taxon>Thermoactinomycetaceae</taxon>
        <taxon>Kroppenstedtia</taxon>
    </lineage>
</organism>
<dbReference type="InterPro" id="IPR038365">
    <property type="entry name" value="EcoRII_C_sf"/>
</dbReference>
<dbReference type="RefSeq" id="WP_076524529.1">
    <property type="nucleotide sequence ID" value="NZ_CP048103.1"/>
</dbReference>
<dbReference type="AlphaFoldDB" id="A0A1N7LKQ6"/>
<proteinExistence type="predicted"/>
<dbReference type="Proteomes" id="UP000186795">
    <property type="component" value="Unassembled WGS sequence"/>
</dbReference>
<dbReference type="OrthoDB" id="9797574at2"/>
<dbReference type="SUPFAM" id="SSF52980">
    <property type="entry name" value="Restriction endonuclease-like"/>
    <property type="match status" value="1"/>
</dbReference>
<dbReference type="InterPro" id="IPR011335">
    <property type="entry name" value="Restrct_endonuc-II-like"/>
</dbReference>
<dbReference type="GO" id="GO:0009307">
    <property type="term" value="P:DNA restriction-modification system"/>
    <property type="evidence" value="ECO:0007669"/>
    <property type="project" value="InterPro"/>
</dbReference>
<dbReference type="InterPro" id="IPR015109">
    <property type="entry name" value="Restrct_endonuc_II_EcoRII_C"/>
</dbReference>
<sequence>MNRGYLSQYFEAVAIKRLSAVETDRNRSNQHEINGSRPLVRIFGRERLTEFPAQFVWLGGENEGISQEGWITWYDARENHPTRSEYRLYFRDNEVIELASPGDLLIVAKRPDAQIYMIVVKAGSTLENQLVWLFGVPEDIGFQFNFEDIAEERDLKIDFAVRYILEEIGLSVEEPETDFLDRILEPYINIGFPKTIEFSELARKSMPEAVSPLDDPDHALIRWMEHEENLFKRLERHIVAERLKDGFNVGDVTDIDGFIKFSLSVHNRRKSRVGYALENHLEEIFKIHGVTYSRNKVTENRSKPDFLFPDIGLYHDPQFPASHLTMLGVKSTCKDRWRQVLAEAGRIEEKHLFTLEPSISENQTVEMQENNLQLVLPKQLHETYKPHQQEWLMDLFSFVDLVRNRQ</sequence>
<gene>
    <name evidence="2" type="ORF">SAMN05421790_104233</name>
</gene>
<dbReference type="GO" id="GO:0003677">
    <property type="term" value="F:DNA binding"/>
    <property type="evidence" value="ECO:0007669"/>
    <property type="project" value="InterPro"/>
</dbReference>
<feature type="domain" description="Restriction endonuclease type II EcoRII C-terminal" evidence="1">
    <location>
        <begin position="231"/>
        <end position="399"/>
    </location>
</feature>
<accession>A0A1N7LKQ6</accession>
<dbReference type="GO" id="GO:0009036">
    <property type="term" value="F:type II site-specific deoxyribonuclease activity"/>
    <property type="evidence" value="ECO:0007669"/>
    <property type="project" value="InterPro"/>
</dbReference>
<evidence type="ECO:0000313" key="2">
    <source>
        <dbReference type="EMBL" id="SIS74418.1"/>
    </source>
</evidence>
<dbReference type="Gene3D" id="3.40.91.80">
    <property type="match status" value="1"/>
</dbReference>
<reference evidence="3" key="1">
    <citation type="submission" date="2017-01" db="EMBL/GenBank/DDBJ databases">
        <authorList>
            <person name="Varghese N."/>
            <person name="Submissions S."/>
        </authorList>
    </citation>
    <scope>NUCLEOTIDE SEQUENCE [LARGE SCALE GENOMIC DNA]</scope>
    <source>
        <strain evidence="3">DSM 45196</strain>
    </source>
</reference>
<name>A0A1N7LKQ6_9BACL</name>
<dbReference type="Pfam" id="PF09019">
    <property type="entry name" value="EcoRII-C"/>
    <property type="match status" value="1"/>
</dbReference>
<protein>
    <submittedName>
        <fullName evidence="2">EcoRII C terminal</fullName>
    </submittedName>
</protein>
<evidence type="ECO:0000259" key="1">
    <source>
        <dbReference type="Pfam" id="PF09019"/>
    </source>
</evidence>